<evidence type="ECO:0000313" key="1">
    <source>
        <dbReference type="EMBL" id="GBP91261.1"/>
    </source>
</evidence>
<dbReference type="AlphaFoldDB" id="A0A4C1ZQV2"/>
<sequence length="82" mass="8424">MASPNAAGQHTAVLTTTGCARVARTSAAALSLSAPLGAVTFDRLMVRPIARADPTAALTAVLEVLACHKSSHSTAWNEHCLL</sequence>
<dbReference type="EMBL" id="BGZK01002155">
    <property type="protein sequence ID" value="GBP91261.1"/>
    <property type="molecule type" value="Genomic_DNA"/>
</dbReference>
<proteinExistence type="predicted"/>
<keyword evidence="2" id="KW-1185">Reference proteome</keyword>
<gene>
    <name evidence="1" type="ORF">EVAR_66955_1</name>
</gene>
<name>A0A4C1ZQV2_EUMVA</name>
<protein>
    <submittedName>
        <fullName evidence="1">Uncharacterized protein</fullName>
    </submittedName>
</protein>
<evidence type="ECO:0000313" key="2">
    <source>
        <dbReference type="Proteomes" id="UP000299102"/>
    </source>
</evidence>
<dbReference type="Proteomes" id="UP000299102">
    <property type="component" value="Unassembled WGS sequence"/>
</dbReference>
<organism evidence="1 2">
    <name type="scientific">Eumeta variegata</name>
    <name type="common">Bagworm moth</name>
    <name type="synonym">Eumeta japonica</name>
    <dbReference type="NCBI Taxonomy" id="151549"/>
    <lineage>
        <taxon>Eukaryota</taxon>
        <taxon>Metazoa</taxon>
        <taxon>Ecdysozoa</taxon>
        <taxon>Arthropoda</taxon>
        <taxon>Hexapoda</taxon>
        <taxon>Insecta</taxon>
        <taxon>Pterygota</taxon>
        <taxon>Neoptera</taxon>
        <taxon>Endopterygota</taxon>
        <taxon>Lepidoptera</taxon>
        <taxon>Glossata</taxon>
        <taxon>Ditrysia</taxon>
        <taxon>Tineoidea</taxon>
        <taxon>Psychidae</taxon>
        <taxon>Oiketicinae</taxon>
        <taxon>Eumeta</taxon>
    </lineage>
</organism>
<accession>A0A4C1ZQV2</accession>
<comment type="caution">
    <text evidence="1">The sequence shown here is derived from an EMBL/GenBank/DDBJ whole genome shotgun (WGS) entry which is preliminary data.</text>
</comment>
<reference evidence="1 2" key="1">
    <citation type="journal article" date="2019" name="Commun. Biol.">
        <title>The bagworm genome reveals a unique fibroin gene that provides high tensile strength.</title>
        <authorList>
            <person name="Kono N."/>
            <person name="Nakamura H."/>
            <person name="Ohtoshi R."/>
            <person name="Tomita M."/>
            <person name="Numata K."/>
            <person name="Arakawa K."/>
        </authorList>
    </citation>
    <scope>NUCLEOTIDE SEQUENCE [LARGE SCALE GENOMIC DNA]</scope>
</reference>